<protein>
    <submittedName>
        <fullName evidence="3">Thermonuclease family protein</fullName>
    </submittedName>
</protein>
<dbReference type="InterPro" id="IPR035437">
    <property type="entry name" value="SNase_OB-fold_sf"/>
</dbReference>
<organism evidence="3 4">
    <name type="scientific">Aliishimia ponticola</name>
    <dbReference type="NCBI Taxonomy" id="2499833"/>
    <lineage>
        <taxon>Bacteria</taxon>
        <taxon>Pseudomonadati</taxon>
        <taxon>Pseudomonadota</taxon>
        <taxon>Alphaproteobacteria</taxon>
        <taxon>Rhodobacterales</taxon>
        <taxon>Paracoccaceae</taxon>
        <taxon>Aliishimia</taxon>
    </lineage>
</organism>
<comment type="caution">
    <text evidence="3">The sequence shown here is derived from an EMBL/GenBank/DDBJ whole genome shotgun (WGS) entry which is preliminary data.</text>
</comment>
<sequence length="130" mass="14260">MRYLISVFSIWLAVPAIAQSLHVRDADTIVVDGTPVRLNGVDAPELGTQSGQNAKRWMVNYLRGKSITCELNGDRTHDRWVGVCFADGQDIGAAVIAAGHALDCARFSGGRYARLETPAARSRLRRARYC</sequence>
<evidence type="ECO:0000256" key="1">
    <source>
        <dbReference type="SAM" id="SignalP"/>
    </source>
</evidence>
<proteinExistence type="predicted"/>
<dbReference type="SMART" id="SM00318">
    <property type="entry name" value="SNc"/>
    <property type="match status" value="1"/>
</dbReference>
<dbReference type="Pfam" id="PF00565">
    <property type="entry name" value="SNase"/>
    <property type="match status" value="1"/>
</dbReference>
<feature type="chain" id="PRO_5020668650" evidence="1">
    <location>
        <begin position="19"/>
        <end position="130"/>
    </location>
</feature>
<feature type="signal peptide" evidence="1">
    <location>
        <begin position="1"/>
        <end position="18"/>
    </location>
</feature>
<dbReference type="InterPro" id="IPR016071">
    <property type="entry name" value="Staphylococal_nuclease_OB-fold"/>
</dbReference>
<feature type="domain" description="TNase-like" evidence="2">
    <location>
        <begin position="13"/>
        <end position="129"/>
    </location>
</feature>
<dbReference type="RefSeq" id="WP_136461554.1">
    <property type="nucleotide sequence ID" value="NZ_SRKY01000001.1"/>
</dbReference>
<dbReference type="Gene3D" id="2.40.50.90">
    <property type="match status" value="1"/>
</dbReference>
<dbReference type="OrthoDB" id="9805504at2"/>
<dbReference type="AlphaFoldDB" id="A0A4V3XKX5"/>
<dbReference type="SUPFAM" id="SSF50199">
    <property type="entry name" value="Staphylococcal nuclease"/>
    <property type="match status" value="1"/>
</dbReference>
<gene>
    <name evidence="3" type="ORF">E4Z66_03585</name>
</gene>
<accession>A0A4V3XKX5</accession>
<evidence type="ECO:0000313" key="3">
    <source>
        <dbReference type="EMBL" id="THH38663.1"/>
    </source>
</evidence>
<keyword evidence="1" id="KW-0732">Signal</keyword>
<name>A0A4V3XKX5_9RHOB</name>
<evidence type="ECO:0000313" key="4">
    <source>
        <dbReference type="Proteomes" id="UP000306602"/>
    </source>
</evidence>
<keyword evidence="4" id="KW-1185">Reference proteome</keyword>
<dbReference type="EMBL" id="SRKY01000001">
    <property type="protein sequence ID" value="THH38663.1"/>
    <property type="molecule type" value="Genomic_DNA"/>
</dbReference>
<reference evidence="3 4" key="1">
    <citation type="submission" date="2019-04" db="EMBL/GenBank/DDBJ databases">
        <title>Shimia ponticola sp. nov., isolated from seawater.</title>
        <authorList>
            <person name="Kim Y.-O."/>
            <person name="Yoon J.-H."/>
        </authorList>
    </citation>
    <scope>NUCLEOTIDE SEQUENCE [LARGE SCALE GENOMIC DNA]</scope>
    <source>
        <strain evidence="3 4">MYP11</strain>
    </source>
</reference>
<evidence type="ECO:0000259" key="2">
    <source>
        <dbReference type="SMART" id="SM00318"/>
    </source>
</evidence>
<dbReference type="Proteomes" id="UP000306602">
    <property type="component" value="Unassembled WGS sequence"/>
</dbReference>